<dbReference type="AlphaFoldDB" id="A0A1I4UM94"/>
<name>A0A1I4UM94_9FLAO</name>
<accession>A0A1I4UM94</accession>
<keyword evidence="1" id="KW-0732">Signal</keyword>
<organism evidence="2 3">
    <name type="scientific">Algoriella xinjiangensis</name>
    <dbReference type="NCBI Taxonomy" id="684065"/>
    <lineage>
        <taxon>Bacteria</taxon>
        <taxon>Pseudomonadati</taxon>
        <taxon>Bacteroidota</taxon>
        <taxon>Flavobacteriia</taxon>
        <taxon>Flavobacteriales</taxon>
        <taxon>Weeksellaceae</taxon>
        <taxon>Algoriella</taxon>
    </lineage>
</organism>
<dbReference type="EMBL" id="FOUZ01000004">
    <property type="protein sequence ID" value="SFM90045.1"/>
    <property type="molecule type" value="Genomic_DNA"/>
</dbReference>
<dbReference type="STRING" id="684065.SAMN05421738_10411"/>
<evidence type="ECO:0000256" key="1">
    <source>
        <dbReference type="SAM" id="SignalP"/>
    </source>
</evidence>
<dbReference type="Proteomes" id="UP000199149">
    <property type="component" value="Unassembled WGS sequence"/>
</dbReference>
<feature type="chain" id="PRO_5011773699" evidence="1">
    <location>
        <begin position="23"/>
        <end position="191"/>
    </location>
</feature>
<evidence type="ECO:0000313" key="3">
    <source>
        <dbReference type="Proteomes" id="UP000199149"/>
    </source>
</evidence>
<proteinExistence type="predicted"/>
<sequence length="191" mass="20860">MKKVLLKLTFVTTLLLSAVAFAQTTEELKVEREMIKKELKSEKTIERQKKMEKLEEPKQSGVSTIDNLASNSALLLLNSKNLSAQIPELYKRTVGETVEGITEVTTDKPSLEELENVALAIGAQVLLVNNYAGIATEVAGDVKKANPLAAGKVLKSLNFSKEVLSLTLPELNNNLIVIKNLISTIKSSNNL</sequence>
<feature type="signal peptide" evidence="1">
    <location>
        <begin position="1"/>
        <end position="22"/>
    </location>
</feature>
<dbReference type="RefSeq" id="WP_092906912.1">
    <property type="nucleotide sequence ID" value="NZ_FOUZ01000004.1"/>
</dbReference>
<evidence type="ECO:0000313" key="2">
    <source>
        <dbReference type="EMBL" id="SFM90045.1"/>
    </source>
</evidence>
<gene>
    <name evidence="2" type="ORF">SAMN05421738_10411</name>
</gene>
<protein>
    <submittedName>
        <fullName evidence="2">Uncharacterized protein</fullName>
    </submittedName>
</protein>
<keyword evidence="3" id="KW-1185">Reference proteome</keyword>
<reference evidence="3" key="1">
    <citation type="submission" date="2016-10" db="EMBL/GenBank/DDBJ databases">
        <authorList>
            <person name="Varghese N."/>
            <person name="Submissions S."/>
        </authorList>
    </citation>
    <scope>NUCLEOTIDE SEQUENCE [LARGE SCALE GENOMIC DNA]</scope>
    <source>
        <strain evidence="3">XJ109</strain>
    </source>
</reference>